<evidence type="ECO:0000313" key="4">
    <source>
        <dbReference type="Proteomes" id="UP000321196"/>
    </source>
</evidence>
<dbReference type="SUPFAM" id="SSF52499">
    <property type="entry name" value="Isochorismatase-like hydrolases"/>
    <property type="match status" value="1"/>
</dbReference>
<protein>
    <submittedName>
        <fullName evidence="3">Cysteine hydrolase</fullName>
    </submittedName>
</protein>
<dbReference type="AlphaFoldDB" id="A0A5C8HR07"/>
<organism evidence="3 4">
    <name type="scientific">Microbacterium mitrae</name>
    <dbReference type="NCBI Taxonomy" id="664640"/>
    <lineage>
        <taxon>Bacteria</taxon>
        <taxon>Bacillati</taxon>
        <taxon>Actinomycetota</taxon>
        <taxon>Actinomycetes</taxon>
        <taxon>Micrococcales</taxon>
        <taxon>Microbacteriaceae</taxon>
        <taxon>Microbacterium</taxon>
    </lineage>
</organism>
<keyword evidence="1 3" id="KW-0378">Hydrolase</keyword>
<dbReference type="InterPro" id="IPR036380">
    <property type="entry name" value="Isochorismatase-like_sf"/>
</dbReference>
<evidence type="ECO:0000256" key="1">
    <source>
        <dbReference type="ARBA" id="ARBA00022801"/>
    </source>
</evidence>
<dbReference type="Gene3D" id="3.40.50.850">
    <property type="entry name" value="Isochorismatase-like"/>
    <property type="match status" value="1"/>
</dbReference>
<accession>A0A5C8HR07</accession>
<dbReference type="PANTHER" id="PTHR43540:SF14">
    <property type="entry name" value="ISOCHORISMATASE"/>
    <property type="match status" value="1"/>
</dbReference>
<dbReference type="Proteomes" id="UP000321196">
    <property type="component" value="Unassembled WGS sequence"/>
</dbReference>
<evidence type="ECO:0000259" key="2">
    <source>
        <dbReference type="Pfam" id="PF00857"/>
    </source>
</evidence>
<keyword evidence="4" id="KW-1185">Reference proteome</keyword>
<dbReference type="InterPro" id="IPR050272">
    <property type="entry name" value="Isochorismatase-like_hydrls"/>
</dbReference>
<dbReference type="RefSeq" id="WP_147824379.1">
    <property type="nucleotide sequence ID" value="NZ_BAAARG010000001.1"/>
</dbReference>
<sequence>MSTLSNRDGSALLVIDVQRGVFADAYDRDGVVSRIAELVSGARDAGVPVVWVRHSDPGLELGSDGWQIVDELAPSEGEAIVEKLYGDSFEATTLESVLGELNVGELIVTGGQTDFCVRSTLHGGFVRGYDVTLIGDAHSTEDIRQWVQGVPSPAELIAHTNAYWANQKAPGRTARVVSTADVTFEN</sequence>
<dbReference type="Pfam" id="PF00857">
    <property type="entry name" value="Isochorismatase"/>
    <property type="match status" value="1"/>
</dbReference>
<gene>
    <name evidence="3" type="ORF">FVP60_00780</name>
</gene>
<dbReference type="OrthoDB" id="3174612at2"/>
<dbReference type="PANTHER" id="PTHR43540">
    <property type="entry name" value="PEROXYUREIDOACRYLATE/UREIDOACRYLATE AMIDOHYDROLASE-RELATED"/>
    <property type="match status" value="1"/>
</dbReference>
<dbReference type="EMBL" id="VRSW01000001">
    <property type="protein sequence ID" value="TXK05568.1"/>
    <property type="molecule type" value="Genomic_DNA"/>
</dbReference>
<reference evidence="3 4" key="1">
    <citation type="submission" date="2019-08" db="EMBL/GenBank/DDBJ databases">
        <authorList>
            <person name="Dong K."/>
        </authorList>
    </citation>
    <scope>NUCLEOTIDE SEQUENCE [LARGE SCALE GENOMIC DNA]</scope>
    <source>
        <strain evidence="3 4">M4-8</strain>
    </source>
</reference>
<dbReference type="InterPro" id="IPR000868">
    <property type="entry name" value="Isochorismatase-like_dom"/>
</dbReference>
<dbReference type="GO" id="GO:0016787">
    <property type="term" value="F:hydrolase activity"/>
    <property type="evidence" value="ECO:0007669"/>
    <property type="project" value="UniProtKB-KW"/>
</dbReference>
<dbReference type="CDD" id="cd01014">
    <property type="entry name" value="nicotinamidase_related"/>
    <property type="match status" value="1"/>
</dbReference>
<comment type="caution">
    <text evidence="3">The sequence shown here is derived from an EMBL/GenBank/DDBJ whole genome shotgun (WGS) entry which is preliminary data.</text>
</comment>
<feature type="domain" description="Isochorismatase-like" evidence="2">
    <location>
        <begin position="10"/>
        <end position="142"/>
    </location>
</feature>
<name>A0A5C8HR07_9MICO</name>
<proteinExistence type="predicted"/>
<evidence type="ECO:0000313" key="3">
    <source>
        <dbReference type="EMBL" id="TXK05568.1"/>
    </source>
</evidence>